<dbReference type="InParanoid" id="Q7NJ03"/>
<accession>Q7NJ03</accession>
<dbReference type="GO" id="GO:0016020">
    <property type="term" value="C:membrane"/>
    <property type="evidence" value="ECO:0000318"/>
    <property type="project" value="GO_Central"/>
</dbReference>
<name>Q7NJ03_GLOVI</name>
<keyword evidence="5" id="KW-1185">Reference proteome</keyword>
<reference evidence="4 5" key="1">
    <citation type="journal article" date="2003" name="DNA Res.">
        <title>Complete genome structure of Gloeobacter violaceus PCC 7421, a cyanobacterium that lacks thylakoids.</title>
        <authorList>
            <person name="Nakamura Y."/>
            <person name="Kaneko T."/>
            <person name="Sato S."/>
            <person name="Mimuro M."/>
            <person name="Miyashita H."/>
            <person name="Tsuchiya T."/>
            <person name="Sasamoto S."/>
            <person name="Watanabe A."/>
            <person name="Kawashima K."/>
            <person name="Kishida Y."/>
            <person name="Kiyokawa C."/>
            <person name="Kohara M."/>
            <person name="Matsumoto M."/>
            <person name="Matsuno A."/>
            <person name="Nakazaki N."/>
            <person name="Shimpo S."/>
            <person name="Takeuchi C."/>
            <person name="Yamada M."/>
            <person name="Tabata S."/>
        </authorList>
    </citation>
    <scope>NUCLEOTIDE SEQUENCE [LARGE SCALE GENOMIC DNA]</scope>
    <source>
        <strain evidence="5">ATCC 29082 / PCC 7421</strain>
    </source>
</reference>
<evidence type="ECO:0000256" key="3">
    <source>
        <dbReference type="SAM" id="SignalP"/>
    </source>
</evidence>
<dbReference type="AlphaFoldDB" id="Q7NJ03"/>
<feature type="coiled-coil region" evidence="2">
    <location>
        <begin position="327"/>
        <end position="354"/>
    </location>
</feature>
<comment type="similarity">
    <text evidence="1">Belongs to the outer membrane factor (OMF) (TC 1.B.17) family.</text>
</comment>
<dbReference type="GO" id="GO:0015562">
    <property type="term" value="F:efflux transmembrane transporter activity"/>
    <property type="evidence" value="ECO:0007669"/>
    <property type="project" value="InterPro"/>
</dbReference>
<dbReference type="PANTHER" id="PTHR30203:SF24">
    <property type="entry name" value="BLR4935 PROTEIN"/>
    <property type="match status" value="1"/>
</dbReference>
<evidence type="ECO:0000313" key="4">
    <source>
        <dbReference type="EMBL" id="BAC89970.1"/>
    </source>
</evidence>
<protein>
    <submittedName>
        <fullName evidence="4">Glr2029 protein</fullName>
    </submittedName>
</protein>
<dbReference type="PANTHER" id="PTHR30203">
    <property type="entry name" value="OUTER MEMBRANE CATION EFFLUX PROTEIN"/>
    <property type="match status" value="1"/>
</dbReference>
<dbReference type="GO" id="GO:0022857">
    <property type="term" value="F:transmembrane transporter activity"/>
    <property type="evidence" value="ECO:0000318"/>
    <property type="project" value="GO_Central"/>
</dbReference>
<dbReference type="HOGENOM" id="CLU_012817_15_0_3"/>
<dbReference type="eggNOG" id="COG1538">
    <property type="taxonomic scope" value="Bacteria"/>
</dbReference>
<dbReference type="GO" id="GO:0055085">
    <property type="term" value="P:transmembrane transport"/>
    <property type="evidence" value="ECO:0000318"/>
    <property type="project" value="GO_Central"/>
</dbReference>
<reference evidence="4 5" key="2">
    <citation type="journal article" date="2003" name="DNA Res.">
        <title>Complete genome structure of Gloeobacter violaceus PCC 7421, a cyanobacterium that lacks thylakoids (supplement).</title>
        <authorList>
            <person name="Nakamura Y."/>
            <person name="Kaneko T."/>
            <person name="Sato S."/>
            <person name="Mimuro M."/>
            <person name="Miyashita H."/>
            <person name="Tsuchiya T."/>
            <person name="Sasamoto S."/>
            <person name="Watanabe A."/>
            <person name="Kawashima K."/>
            <person name="Kishida Y."/>
            <person name="Kiyokawa C."/>
            <person name="Kohara M."/>
            <person name="Matsumoto M."/>
            <person name="Matsuno A."/>
            <person name="Nakazaki N."/>
            <person name="Shimpo S."/>
            <person name="Takeuchi C."/>
            <person name="Yamada M."/>
            <person name="Tabata S."/>
        </authorList>
    </citation>
    <scope>NUCLEOTIDE SEQUENCE [LARGE SCALE GENOMIC DNA]</scope>
    <source>
        <strain evidence="5">ATCC 29082 / PCC 7421</strain>
    </source>
</reference>
<dbReference type="SUPFAM" id="SSF56954">
    <property type="entry name" value="Outer membrane efflux proteins (OEP)"/>
    <property type="match status" value="1"/>
</dbReference>
<sequence>MQNRVRFCAAMRKLVRRWVAGVVLALLLPKAAAAQVLELEQAFELALVKSPQAMALGRRLAVSEAEVLVAGAVLNPSIGATFESAGAENRSNVPYIEQTFELGGKRDARLAVADSQVAITRVQIAEALRELRAQVRRAYAELLVVRAGSEALQEVAAAGERLQVVAAQRFRLGDIPELDLIRARQELALAQNELQLARSREAAARIQLNTLIGRDPGAAVTVPTVAQFSLRVENDSLLPPDNRPSGEREDKLRGLIALALASRADLQVLGGQVALAGAERRLAEAERAPDLRVGAGPRLSFGETLQVGAAAAVNVNFPLWYAQQGQIARAEASARQLETEREALVARIKAEVESAFVRVLSAREQQQIYEQGLLPTARTVEQTARLAYERGKADLTVAIGAQTTGNLTRNRYYQSILEYQTALADLEKAIGVPLTT</sequence>
<gene>
    <name evidence="4" type="ordered locus">glr2029</name>
</gene>
<dbReference type="Proteomes" id="UP000000557">
    <property type="component" value="Chromosome"/>
</dbReference>
<evidence type="ECO:0000256" key="1">
    <source>
        <dbReference type="ARBA" id="ARBA00007613"/>
    </source>
</evidence>
<dbReference type="Pfam" id="PF02321">
    <property type="entry name" value="OEP"/>
    <property type="match status" value="2"/>
</dbReference>
<dbReference type="EMBL" id="BA000045">
    <property type="protein sequence ID" value="BAC89970.1"/>
    <property type="molecule type" value="Genomic_DNA"/>
</dbReference>
<dbReference type="KEGG" id="gvi:glr2029"/>
<organism evidence="4 5">
    <name type="scientific">Gloeobacter violaceus (strain ATCC 29082 / PCC 7421)</name>
    <dbReference type="NCBI Taxonomy" id="251221"/>
    <lineage>
        <taxon>Bacteria</taxon>
        <taxon>Bacillati</taxon>
        <taxon>Cyanobacteriota</taxon>
        <taxon>Cyanophyceae</taxon>
        <taxon>Gloeobacterales</taxon>
        <taxon>Gloeobacteraceae</taxon>
        <taxon>Gloeobacter</taxon>
    </lineage>
</organism>
<keyword evidence="3" id="KW-0732">Signal</keyword>
<dbReference type="PhylomeDB" id="Q7NJ03"/>
<dbReference type="InterPro" id="IPR003423">
    <property type="entry name" value="OMP_efflux"/>
</dbReference>
<feature type="signal peptide" evidence="3">
    <location>
        <begin position="1"/>
        <end position="34"/>
    </location>
</feature>
<dbReference type="Gene3D" id="1.20.1600.10">
    <property type="entry name" value="Outer membrane efflux proteins (OEP)"/>
    <property type="match status" value="1"/>
</dbReference>
<feature type="chain" id="PRO_5004289038" evidence="3">
    <location>
        <begin position="35"/>
        <end position="436"/>
    </location>
</feature>
<evidence type="ECO:0000313" key="5">
    <source>
        <dbReference type="Proteomes" id="UP000000557"/>
    </source>
</evidence>
<dbReference type="EnsemblBacteria" id="BAC89970">
    <property type="protein sequence ID" value="BAC89970"/>
    <property type="gene ID" value="BAC89970"/>
</dbReference>
<keyword evidence="2" id="KW-0175">Coiled coil</keyword>
<dbReference type="InterPro" id="IPR010131">
    <property type="entry name" value="MdtP/NodT-like"/>
</dbReference>
<dbReference type="OrthoDB" id="9791261at2"/>
<proteinExistence type="inferred from homology"/>
<dbReference type="STRING" id="251221.gene:10759521"/>
<evidence type="ECO:0000256" key="2">
    <source>
        <dbReference type="SAM" id="Coils"/>
    </source>
</evidence>